<dbReference type="InterPro" id="IPR016181">
    <property type="entry name" value="Acyl_CoA_acyltransferase"/>
</dbReference>
<evidence type="ECO:0000313" key="4">
    <source>
        <dbReference type="Proteomes" id="UP000051491"/>
    </source>
</evidence>
<dbReference type="SUPFAM" id="SSF55729">
    <property type="entry name" value="Acyl-CoA N-acyltransferases (Nat)"/>
    <property type="match status" value="1"/>
</dbReference>
<dbReference type="PANTHER" id="PTHR43415">
    <property type="entry name" value="SPERMIDINE N(1)-ACETYLTRANSFERASE"/>
    <property type="match status" value="1"/>
</dbReference>
<dbReference type="PATRIC" id="fig|89059.3.peg.1903"/>
<dbReference type="RefSeq" id="WP_010496148.1">
    <property type="nucleotide sequence ID" value="NZ_JQBK01000060.1"/>
</dbReference>
<dbReference type="GO" id="GO:0016747">
    <property type="term" value="F:acyltransferase activity, transferring groups other than amino-acyl groups"/>
    <property type="evidence" value="ECO:0007669"/>
    <property type="project" value="InterPro"/>
</dbReference>
<dbReference type="AlphaFoldDB" id="A0A0R2K3C7"/>
<name>A0A0R2K3C7_9LACO</name>
<feature type="domain" description="N-acetyltransferase" evidence="1">
    <location>
        <begin position="3"/>
        <end position="166"/>
    </location>
</feature>
<organism evidence="2 4">
    <name type="scientific">Ligilactobacillus acidipiscis</name>
    <dbReference type="NCBI Taxonomy" id="89059"/>
    <lineage>
        <taxon>Bacteria</taxon>
        <taxon>Bacillati</taxon>
        <taxon>Bacillota</taxon>
        <taxon>Bacilli</taxon>
        <taxon>Lactobacillales</taxon>
        <taxon>Lactobacillaceae</taxon>
        <taxon>Ligilactobacillus</taxon>
    </lineage>
</organism>
<dbReference type="GeneID" id="95349173"/>
<dbReference type="EC" id="2.3.1.-" evidence="3"/>
<dbReference type="Gene3D" id="3.40.630.30">
    <property type="match status" value="1"/>
</dbReference>
<keyword evidence="3" id="KW-0012">Acyltransferase</keyword>
<dbReference type="OrthoDB" id="9798006at2"/>
<dbReference type="Pfam" id="PF00583">
    <property type="entry name" value="Acetyltransf_1"/>
    <property type="match status" value="1"/>
</dbReference>
<keyword evidence="2" id="KW-0808">Transferase</keyword>
<accession>A0A0R2K3C7</accession>
<evidence type="ECO:0000259" key="1">
    <source>
        <dbReference type="PROSITE" id="PS51186"/>
    </source>
</evidence>
<evidence type="ECO:0000313" key="3">
    <source>
        <dbReference type="EMBL" id="SFV40493.1"/>
    </source>
</evidence>
<dbReference type="EMBL" id="JQBK01000060">
    <property type="protein sequence ID" value="KRN81781.1"/>
    <property type="molecule type" value="Genomic_DNA"/>
</dbReference>
<dbReference type="Proteomes" id="UP000190935">
    <property type="component" value="Chromosome I"/>
</dbReference>
<evidence type="ECO:0000313" key="2">
    <source>
        <dbReference type="EMBL" id="KRN81781.1"/>
    </source>
</evidence>
<dbReference type="Proteomes" id="UP000051491">
    <property type="component" value="Unassembled WGS sequence"/>
</dbReference>
<dbReference type="PROSITE" id="PS51186">
    <property type="entry name" value="GNAT"/>
    <property type="match status" value="1"/>
</dbReference>
<proteinExistence type="predicted"/>
<dbReference type="EMBL" id="LT630287">
    <property type="protein sequence ID" value="SFV40493.1"/>
    <property type="molecule type" value="Genomic_DNA"/>
</dbReference>
<gene>
    <name evidence="2" type="ORF">IV43_GL001786</name>
    <name evidence="3" type="ORF">LAC1533_1073</name>
</gene>
<reference evidence="5" key="2">
    <citation type="submission" date="2016-11" db="EMBL/GenBank/DDBJ databases">
        <authorList>
            <person name="Papadimitriou K."/>
        </authorList>
    </citation>
    <scope>NUCLEOTIDE SEQUENCE [LARGE SCALE GENOMIC DNA]</scope>
    <source>
        <strain evidence="5">ACA-DC 1533</strain>
    </source>
</reference>
<dbReference type="KEGG" id="laca:LAC1533_1073"/>
<dbReference type="STRING" id="89059.LAC1533_1073"/>
<dbReference type="PANTHER" id="PTHR43415:SF3">
    <property type="entry name" value="GNAT-FAMILY ACETYLTRANSFERASE"/>
    <property type="match status" value="1"/>
</dbReference>
<dbReference type="CDD" id="cd04301">
    <property type="entry name" value="NAT_SF"/>
    <property type="match status" value="1"/>
</dbReference>
<reference evidence="2 4" key="1">
    <citation type="journal article" date="2015" name="Genome Announc.">
        <title>Expanding the biotechnology potential of lactobacilli through comparative genomics of 213 strains and associated genera.</title>
        <authorList>
            <person name="Sun Z."/>
            <person name="Harris H.M."/>
            <person name="McCann A."/>
            <person name="Guo C."/>
            <person name="Argimon S."/>
            <person name="Zhang W."/>
            <person name="Yang X."/>
            <person name="Jeffery I.B."/>
            <person name="Cooney J.C."/>
            <person name="Kagawa T.F."/>
            <person name="Liu W."/>
            <person name="Song Y."/>
            <person name="Salvetti E."/>
            <person name="Wrobel A."/>
            <person name="Rasinkangas P."/>
            <person name="Parkhill J."/>
            <person name="Rea M.C."/>
            <person name="O'Sullivan O."/>
            <person name="Ritari J."/>
            <person name="Douillard F.P."/>
            <person name="Paul Ross R."/>
            <person name="Yang R."/>
            <person name="Briner A.E."/>
            <person name="Felis G.E."/>
            <person name="de Vos W.M."/>
            <person name="Barrangou R."/>
            <person name="Klaenhammer T.R."/>
            <person name="Caufield P.W."/>
            <person name="Cui Y."/>
            <person name="Zhang H."/>
            <person name="O'Toole P.W."/>
        </authorList>
    </citation>
    <scope>NUCLEOTIDE SEQUENCE [LARGE SCALE GENOMIC DNA]</scope>
    <source>
        <strain evidence="2 4">DSM 15353</strain>
    </source>
</reference>
<protein>
    <submittedName>
        <fullName evidence="2">Phosphinothricin N-acetyltransferase</fullName>
        <ecNumber evidence="3">2.3.1.-</ecNumber>
    </submittedName>
</protein>
<evidence type="ECO:0000313" key="5">
    <source>
        <dbReference type="Proteomes" id="UP000190935"/>
    </source>
</evidence>
<dbReference type="InterPro" id="IPR000182">
    <property type="entry name" value="GNAT_dom"/>
</dbReference>
<sequence length="169" mass="19687">MNITFRYAQLTDLPKIVAIYNQTIKLKNVTADIRPVSVSERKEWFASFSNDSHPLWVLINKEDEIVGWIGLEPFYGRAAYEKTAEISLYLDENYRGQHLGTKTLEFISAHLKKLGIQNIVAFIFKQNTASLNLFKRHFFEEWGFLPQVAQIDENYLDLVIMGRHFANDQ</sequence>
<reference evidence="3" key="3">
    <citation type="submission" date="2016-11" db="EMBL/GenBank/DDBJ databases">
        <authorList>
            <person name="Jaros S."/>
            <person name="Januszkiewicz K."/>
            <person name="Wedrychowicz H."/>
        </authorList>
    </citation>
    <scope>NUCLEOTIDE SEQUENCE [LARGE SCALE GENOMIC DNA]</scope>
    <source>
        <strain evidence="3">ACA-DC 1533</strain>
    </source>
</reference>